<evidence type="ECO:0000256" key="5">
    <source>
        <dbReference type="ARBA" id="ARBA00022989"/>
    </source>
</evidence>
<comment type="subcellular location">
    <subcellularLocation>
        <location evidence="1 7">Cell inner membrane</location>
        <topology evidence="1 7">Multi-pass membrane protein</topology>
    </subcellularLocation>
</comment>
<dbReference type="NCBIfam" id="TIGR00786">
    <property type="entry name" value="dctM"/>
    <property type="match status" value="1"/>
</dbReference>
<name>A0A7Z0N981_9GAMM</name>
<dbReference type="PANTHER" id="PTHR33362">
    <property type="entry name" value="SIALIC ACID TRAP TRANSPORTER PERMEASE PROTEIN SIAT-RELATED"/>
    <property type="match status" value="1"/>
</dbReference>
<dbReference type="GO" id="GO:0005886">
    <property type="term" value="C:plasma membrane"/>
    <property type="evidence" value="ECO:0007669"/>
    <property type="project" value="UniProtKB-SubCell"/>
</dbReference>
<dbReference type="InterPro" id="IPR010656">
    <property type="entry name" value="DctM"/>
</dbReference>
<evidence type="ECO:0000256" key="3">
    <source>
        <dbReference type="ARBA" id="ARBA00022519"/>
    </source>
</evidence>
<evidence type="ECO:0000259" key="8">
    <source>
        <dbReference type="Pfam" id="PF06808"/>
    </source>
</evidence>
<keyword evidence="7" id="KW-0813">Transport</keyword>
<feature type="transmembrane region" description="Helical" evidence="7">
    <location>
        <begin position="134"/>
        <end position="160"/>
    </location>
</feature>
<feature type="transmembrane region" description="Helical" evidence="7">
    <location>
        <begin position="395"/>
        <end position="419"/>
    </location>
</feature>
<feature type="transmembrane region" description="Helical" evidence="7">
    <location>
        <begin position="360"/>
        <end position="383"/>
    </location>
</feature>
<protein>
    <recommendedName>
        <fullName evidence="7">TRAP transporter large permease protein</fullName>
    </recommendedName>
</protein>
<dbReference type="PANTHER" id="PTHR33362:SF2">
    <property type="entry name" value="TRAP TRANSPORTER LARGE PERMEASE PROTEIN"/>
    <property type="match status" value="1"/>
</dbReference>
<evidence type="ECO:0000313" key="10">
    <source>
        <dbReference type="Proteomes" id="UP000520876"/>
    </source>
</evidence>
<evidence type="ECO:0000256" key="4">
    <source>
        <dbReference type="ARBA" id="ARBA00022692"/>
    </source>
</evidence>
<dbReference type="GO" id="GO:0022857">
    <property type="term" value="F:transmembrane transporter activity"/>
    <property type="evidence" value="ECO:0007669"/>
    <property type="project" value="UniProtKB-UniRule"/>
</dbReference>
<proteinExistence type="inferred from homology"/>
<evidence type="ECO:0000256" key="7">
    <source>
        <dbReference type="RuleBase" id="RU369079"/>
    </source>
</evidence>
<comment type="similarity">
    <text evidence="7">Belongs to the TRAP transporter large permease family.</text>
</comment>
<comment type="function">
    <text evidence="7">Part of the tripartite ATP-independent periplasmic (TRAP) transport system.</text>
</comment>
<evidence type="ECO:0000256" key="6">
    <source>
        <dbReference type="ARBA" id="ARBA00023136"/>
    </source>
</evidence>
<reference evidence="9 10" key="1">
    <citation type="submission" date="2020-07" db="EMBL/GenBank/DDBJ databases">
        <title>Halomonas sp. QX-2 draft genome sequence.</title>
        <authorList>
            <person name="Qiu X."/>
        </authorList>
    </citation>
    <scope>NUCLEOTIDE SEQUENCE [LARGE SCALE GENOMIC DNA]</scope>
    <source>
        <strain evidence="9 10">QX-2</strain>
    </source>
</reference>
<feature type="transmembrane region" description="Helical" evidence="7">
    <location>
        <begin position="270"/>
        <end position="292"/>
    </location>
</feature>
<dbReference type="InterPro" id="IPR004681">
    <property type="entry name" value="TRAP_DctM"/>
</dbReference>
<keyword evidence="3 7" id="KW-0997">Cell inner membrane</keyword>
<comment type="caution">
    <text evidence="9">The sequence shown here is derived from an EMBL/GenBank/DDBJ whole genome shotgun (WGS) entry which is preliminary data.</text>
</comment>
<organism evidence="9 10">
    <name type="scientific">Vreelandella sedimenti</name>
    <dbReference type="NCBI Taxonomy" id="2729618"/>
    <lineage>
        <taxon>Bacteria</taxon>
        <taxon>Pseudomonadati</taxon>
        <taxon>Pseudomonadota</taxon>
        <taxon>Gammaproteobacteria</taxon>
        <taxon>Oceanospirillales</taxon>
        <taxon>Halomonadaceae</taxon>
        <taxon>Vreelandella</taxon>
    </lineage>
</organism>
<sequence>MTIVLSLAIIFFIVIGLPLGFAIILSSFLALWYDGGISLYIIPQRIFAGIDSFSLLAIPFFLLAGSLMTAGGLSDRIINFANALVGRFKGGLAISNVITSIFFGGISGSSVADTSAIGGTFIPAMKRLGYTSEYSVAVTIASSPLSPLIPPSIAWIVYSFLTDTSIIRLFIAGIIPGLLWALGLIAMIIWTARRNNFPTHDKVSFKELTKSFGKALTSLLMPLIVLAGILSGVFTVTEASAFAVVYALFVGTIIHRELSITKIIGSLKDSFSTTAVVMLILGSANLFGWILAYANITDIVGAWVSGISENPLVFLLMVNFVLLILGSFMEVNAAKVMLVPVLFPTAIALGVDPVHFGVIVTANLCLGLITPPIGLCLALGCRIGEIPLEAGAKAVFPLFLVSLIVILLLTIFPQLSLWLPNLLLN</sequence>
<feature type="transmembrane region" description="Helical" evidence="7">
    <location>
        <begin position="240"/>
        <end position="258"/>
    </location>
</feature>
<keyword evidence="6 7" id="KW-0472">Membrane</keyword>
<feature type="transmembrane region" description="Helical" evidence="7">
    <location>
        <begin position="93"/>
        <end position="122"/>
    </location>
</feature>
<evidence type="ECO:0000256" key="1">
    <source>
        <dbReference type="ARBA" id="ARBA00004429"/>
    </source>
</evidence>
<evidence type="ECO:0000313" key="9">
    <source>
        <dbReference type="EMBL" id="NYT73743.1"/>
    </source>
</evidence>
<keyword evidence="2" id="KW-1003">Cell membrane</keyword>
<evidence type="ECO:0000256" key="2">
    <source>
        <dbReference type="ARBA" id="ARBA00022475"/>
    </source>
</evidence>
<keyword evidence="5 7" id="KW-1133">Transmembrane helix</keyword>
<feature type="transmembrane region" description="Helical" evidence="7">
    <location>
        <begin position="53"/>
        <end position="73"/>
    </location>
</feature>
<feature type="transmembrane region" description="Helical" evidence="7">
    <location>
        <begin position="212"/>
        <end position="234"/>
    </location>
</feature>
<dbReference type="RefSeq" id="WP_180093505.1">
    <property type="nucleotide sequence ID" value="NZ_JACCGK010000013.1"/>
</dbReference>
<keyword evidence="10" id="KW-1185">Reference proteome</keyword>
<accession>A0A7Z0N981</accession>
<dbReference type="AlphaFoldDB" id="A0A7Z0N981"/>
<dbReference type="Proteomes" id="UP000520876">
    <property type="component" value="Unassembled WGS sequence"/>
</dbReference>
<feature type="transmembrane region" description="Helical" evidence="7">
    <location>
        <begin position="312"/>
        <end position="329"/>
    </location>
</feature>
<feature type="transmembrane region" description="Helical" evidence="7">
    <location>
        <begin position="166"/>
        <end position="191"/>
    </location>
</feature>
<feature type="transmembrane region" description="Helical" evidence="7">
    <location>
        <begin position="6"/>
        <end position="32"/>
    </location>
</feature>
<feature type="domain" description="TRAP C4-dicarboxylate transport system permease DctM subunit" evidence="8">
    <location>
        <begin position="9"/>
        <end position="415"/>
    </location>
</feature>
<comment type="subunit">
    <text evidence="7">The complex comprises the extracytoplasmic solute receptor protein and the two transmembrane proteins.</text>
</comment>
<keyword evidence="4 7" id="KW-0812">Transmembrane</keyword>
<dbReference type="Pfam" id="PF06808">
    <property type="entry name" value="DctM"/>
    <property type="match status" value="1"/>
</dbReference>
<dbReference type="EMBL" id="JACCGK010000013">
    <property type="protein sequence ID" value="NYT73743.1"/>
    <property type="molecule type" value="Genomic_DNA"/>
</dbReference>
<gene>
    <name evidence="9" type="ORF">HZU72_15100</name>
</gene>
<dbReference type="PIRSF" id="PIRSF006066">
    <property type="entry name" value="HI0050"/>
    <property type="match status" value="1"/>
</dbReference>